<dbReference type="Gramene" id="TuG1812G0100003555.01.T01">
    <property type="protein sequence ID" value="TuG1812G0100003555.01.T01.cds392974"/>
    <property type="gene ID" value="TuG1812G0100003555.01"/>
</dbReference>
<feature type="region of interest" description="Disordered" evidence="1">
    <location>
        <begin position="43"/>
        <end position="72"/>
    </location>
</feature>
<evidence type="ECO:0000256" key="1">
    <source>
        <dbReference type="SAM" id="MobiDB-lite"/>
    </source>
</evidence>
<sequence length="72" mass="7417">MEEALAGEALPCQGLAAVVEAVTCEGLAVVTCQQGATAAGTRLRRGRTDAAPRASRVAASSGSPLLPRRWWP</sequence>
<reference evidence="2" key="3">
    <citation type="submission" date="2022-06" db="UniProtKB">
        <authorList>
            <consortium name="EnsemblPlants"/>
        </authorList>
    </citation>
    <scope>IDENTIFICATION</scope>
</reference>
<dbReference type="Proteomes" id="UP000015106">
    <property type="component" value="Chromosome 1"/>
</dbReference>
<proteinExistence type="predicted"/>
<reference evidence="2" key="2">
    <citation type="submission" date="2018-03" db="EMBL/GenBank/DDBJ databases">
        <title>The Triticum urartu genome reveals the dynamic nature of wheat genome evolution.</title>
        <authorList>
            <person name="Ling H."/>
            <person name="Ma B."/>
            <person name="Shi X."/>
            <person name="Liu H."/>
            <person name="Dong L."/>
            <person name="Sun H."/>
            <person name="Cao Y."/>
            <person name="Gao Q."/>
            <person name="Zheng S."/>
            <person name="Li Y."/>
            <person name="Yu Y."/>
            <person name="Du H."/>
            <person name="Qi M."/>
            <person name="Li Y."/>
            <person name="Yu H."/>
            <person name="Cui Y."/>
            <person name="Wang N."/>
            <person name="Chen C."/>
            <person name="Wu H."/>
            <person name="Zhao Y."/>
            <person name="Zhang J."/>
            <person name="Li Y."/>
            <person name="Zhou W."/>
            <person name="Zhang B."/>
            <person name="Hu W."/>
            <person name="Eijk M."/>
            <person name="Tang J."/>
            <person name="Witsenboer H."/>
            <person name="Zhao S."/>
            <person name="Li Z."/>
            <person name="Zhang A."/>
            <person name="Wang D."/>
            <person name="Liang C."/>
        </authorList>
    </citation>
    <scope>NUCLEOTIDE SEQUENCE [LARGE SCALE GENOMIC DNA]</scope>
    <source>
        <strain evidence="2">cv. G1812</strain>
    </source>
</reference>
<feature type="compositionally biased region" description="Low complexity" evidence="1">
    <location>
        <begin position="49"/>
        <end position="64"/>
    </location>
</feature>
<accession>A0A8R7P4T9</accession>
<evidence type="ECO:0000313" key="3">
    <source>
        <dbReference type="Proteomes" id="UP000015106"/>
    </source>
</evidence>
<dbReference type="AlphaFoldDB" id="A0A8R7P4T9"/>
<evidence type="ECO:0000313" key="2">
    <source>
        <dbReference type="EnsemblPlants" id="TuG1812G0100003555.01.T01.cds392974"/>
    </source>
</evidence>
<dbReference type="EnsemblPlants" id="TuG1812G0100003555.01.T01">
    <property type="protein sequence ID" value="TuG1812G0100003555.01.T01.cds392974"/>
    <property type="gene ID" value="TuG1812G0100003555.01"/>
</dbReference>
<name>A0A8R7P4T9_TRIUA</name>
<keyword evidence="3" id="KW-1185">Reference proteome</keyword>
<reference evidence="3" key="1">
    <citation type="journal article" date="2013" name="Nature">
        <title>Draft genome of the wheat A-genome progenitor Triticum urartu.</title>
        <authorList>
            <person name="Ling H.Q."/>
            <person name="Zhao S."/>
            <person name="Liu D."/>
            <person name="Wang J."/>
            <person name="Sun H."/>
            <person name="Zhang C."/>
            <person name="Fan H."/>
            <person name="Li D."/>
            <person name="Dong L."/>
            <person name="Tao Y."/>
            <person name="Gao C."/>
            <person name="Wu H."/>
            <person name="Li Y."/>
            <person name="Cui Y."/>
            <person name="Guo X."/>
            <person name="Zheng S."/>
            <person name="Wang B."/>
            <person name="Yu K."/>
            <person name="Liang Q."/>
            <person name="Yang W."/>
            <person name="Lou X."/>
            <person name="Chen J."/>
            <person name="Feng M."/>
            <person name="Jian J."/>
            <person name="Zhang X."/>
            <person name="Luo G."/>
            <person name="Jiang Y."/>
            <person name="Liu J."/>
            <person name="Wang Z."/>
            <person name="Sha Y."/>
            <person name="Zhang B."/>
            <person name="Wu H."/>
            <person name="Tang D."/>
            <person name="Shen Q."/>
            <person name="Xue P."/>
            <person name="Zou S."/>
            <person name="Wang X."/>
            <person name="Liu X."/>
            <person name="Wang F."/>
            <person name="Yang Y."/>
            <person name="An X."/>
            <person name="Dong Z."/>
            <person name="Zhang K."/>
            <person name="Zhang X."/>
            <person name="Luo M.C."/>
            <person name="Dvorak J."/>
            <person name="Tong Y."/>
            <person name="Wang J."/>
            <person name="Yang H."/>
            <person name="Li Z."/>
            <person name="Wang D."/>
            <person name="Zhang A."/>
            <person name="Wang J."/>
        </authorList>
    </citation>
    <scope>NUCLEOTIDE SEQUENCE</scope>
    <source>
        <strain evidence="3">cv. G1812</strain>
    </source>
</reference>
<protein>
    <submittedName>
        <fullName evidence="2">Uncharacterized protein</fullName>
    </submittedName>
</protein>
<organism evidence="2 3">
    <name type="scientific">Triticum urartu</name>
    <name type="common">Red wild einkorn</name>
    <name type="synonym">Crithodium urartu</name>
    <dbReference type="NCBI Taxonomy" id="4572"/>
    <lineage>
        <taxon>Eukaryota</taxon>
        <taxon>Viridiplantae</taxon>
        <taxon>Streptophyta</taxon>
        <taxon>Embryophyta</taxon>
        <taxon>Tracheophyta</taxon>
        <taxon>Spermatophyta</taxon>
        <taxon>Magnoliopsida</taxon>
        <taxon>Liliopsida</taxon>
        <taxon>Poales</taxon>
        <taxon>Poaceae</taxon>
        <taxon>BOP clade</taxon>
        <taxon>Pooideae</taxon>
        <taxon>Triticodae</taxon>
        <taxon>Triticeae</taxon>
        <taxon>Triticinae</taxon>
        <taxon>Triticum</taxon>
    </lineage>
</organism>